<feature type="region of interest" description="Disordered" evidence="8">
    <location>
        <begin position="475"/>
        <end position="514"/>
    </location>
</feature>
<dbReference type="GO" id="GO:0006089">
    <property type="term" value="P:lactate metabolic process"/>
    <property type="evidence" value="ECO:0007669"/>
    <property type="project" value="InterPro"/>
</dbReference>
<dbReference type="Proteomes" id="UP000239203">
    <property type="component" value="Unassembled WGS sequence"/>
</dbReference>
<keyword evidence="11" id="KW-1185">Reference proteome</keyword>
<accession>A0A2S6GUN5</accession>
<dbReference type="Gene3D" id="1.10.1060.10">
    <property type="entry name" value="Alpha-helical ferredoxin"/>
    <property type="match status" value="1"/>
</dbReference>
<feature type="domain" description="4Fe-4S ferredoxin-type" evidence="9">
    <location>
        <begin position="304"/>
        <end position="325"/>
    </location>
</feature>
<feature type="compositionally biased region" description="Basic and acidic residues" evidence="8">
    <location>
        <begin position="491"/>
        <end position="502"/>
    </location>
</feature>
<gene>
    <name evidence="10" type="ORF">CLV40_104150</name>
</gene>
<dbReference type="SUPFAM" id="SSF54862">
    <property type="entry name" value="4Fe-4S ferredoxins"/>
    <property type="match status" value="1"/>
</dbReference>
<organism evidence="10 11">
    <name type="scientific">Actinokineospora auranticolor</name>
    <dbReference type="NCBI Taxonomy" id="155976"/>
    <lineage>
        <taxon>Bacteria</taxon>
        <taxon>Bacillati</taxon>
        <taxon>Actinomycetota</taxon>
        <taxon>Actinomycetes</taxon>
        <taxon>Pseudonocardiales</taxon>
        <taxon>Pseudonocardiaceae</taxon>
        <taxon>Actinokineospora</taxon>
    </lineage>
</organism>
<evidence type="ECO:0000313" key="10">
    <source>
        <dbReference type="EMBL" id="PPK68906.1"/>
    </source>
</evidence>
<dbReference type="NCBIfam" id="TIGR00273">
    <property type="entry name" value="LutB/LldF family L-lactate oxidation iron-sulfur protein"/>
    <property type="match status" value="1"/>
</dbReference>
<dbReference type="InterPro" id="IPR009051">
    <property type="entry name" value="Helical_ferredxn"/>
</dbReference>
<evidence type="ECO:0000256" key="4">
    <source>
        <dbReference type="ARBA" id="ARBA00022737"/>
    </source>
</evidence>
<dbReference type="Pfam" id="PF02589">
    <property type="entry name" value="LUD_dom"/>
    <property type="match status" value="2"/>
</dbReference>
<dbReference type="Gene3D" id="3.40.50.10420">
    <property type="entry name" value="NagB/RpiA/CoA transferase-like"/>
    <property type="match status" value="2"/>
</dbReference>
<evidence type="ECO:0000256" key="6">
    <source>
        <dbReference type="ARBA" id="ARBA00023004"/>
    </source>
</evidence>
<keyword evidence="3" id="KW-0479">Metal-binding</keyword>
<keyword evidence="1" id="KW-0813">Transport</keyword>
<keyword evidence="7" id="KW-0411">Iron-sulfur</keyword>
<dbReference type="InterPro" id="IPR004452">
    <property type="entry name" value="LutB/LldF"/>
</dbReference>
<keyword evidence="4" id="KW-0677">Repeat</keyword>
<dbReference type="InterPro" id="IPR003741">
    <property type="entry name" value="LUD_dom"/>
</dbReference>
<dbReference type="InterPro" id="IPR017900">
    <property type="entry name" value="4Fe4S_Fe_S_CS"/>
</dbReference>
<dbReference type="AlphaFoldDB" id="A0A2S6GUN5"/>
<evidence type="ECO:0000256" key="5">
    <source>
        <dbReference type="ARBA" id="ARBA00022982"/>
    </source>
</evidence>
<dbReference type="InterPro" id="IPR024185">
    <property type="entry name" value="FTHF_cligase-like_sf"/>
</dbReference>
<dbReference type="PANTHER" id="PTHR47153:SF2">
    <property type="entry name" value="LACTATE UTILIZATION PROTEIN B"/>
    <property type="match status" value="1"/>
</dbReference>
<reference evidence="10 11" key="1">
    <citation type="submission" date="2018-02" db="EMBL/GenBank/DDBJ databases">
        <title>Genomic Encyclopedia of Archaeal and Bacterial Type Strains, Phase II (KMG-II): from individual species to whole genera.</title>
        <authorList>
            <person name="Goeker M."/>
        </authorList>
    </citation>
    <scope>NUCLEOTIDE SEQUENCE [LARGE SCALE GENOMIC DNA]</scope>
    <source>
        <strain evidence="10 11">YU 961-1</strain>
    </source>
</reference>
<dbReference type="EMBL" id="PTIX01000004">
    <property type="protein sequence ID" value="PPK68906.1"/>
    <property type="molecule type" value="Genomic_DNA"/>
</dbReference>
<sequence length="725" mass="76954">MSVWMGMPAFPDAARKALADSQLRANLRAATGTIRAKRAAVVAERADWPELRAAGRAIKDRALRDLDNHLSLLAERVTAAGGVVHWARDAAEANRTVVGLVRAAGAAEVVKVKSMATQEIELNEALAAAGIAAYETDLAELIVQLGHDRPSHILVPAIHRNRTQIRDLFRRTMPEAPPDLTDDPEALAAAAREHLRRKFLAARVAVSGANFAVAETGALVVVESEGNGRMCLTLPEVLISVVGIEKVIPTWTDLEVMLQLLPRSSTGERMNPYTSVWRGVRPGDGPREFHLVLLDNGRTDALADEVGRDALRCIRCSACLNVCPVYERAGGHAYGSVYPGPIGAILTPQLRGVDADPVSRTLPYASTLCGACYEVCPVLIDIPRSLVHLRAKVVDVHRGTPSAERAAMTLAAKTFASPRRFALAQRLVRFGARLLRRTRLPGPHSGWTDARDIPPPPDHTFREWWATRTDTPVVDHATRERARLDSGTGAPERDGPREDHARGAGGELGAGNDVVLGPGGAEVLARVRSALGSAREDVEVPREYAHAVEDDVDVVALFAERAADYRAVVRRVAGDGGGTAAAAAVGQALRELGAASVVVPDDLPAELLSQVDGVVLRDRGDLTVDALDRVDAVLTGCAVAVAETGTIVLDAGTGQGRRALSLVPDAHVCVVRAGQVVGTVPEAVAATAGADVLTWVSGPSATSDIELHRVEGVHGPRTLVIVLVD</sequence>
<dbReference type="PANTHER" id="PTHR47153">
    <property type="entry name" value="LACTATE UTILIZATION PROTEIN B"/>
    <property type="match status" value="1"/>
</dbReference>
<dbReference type="PROSITE" id="PS51379">
    <property type="entry name" value="4FE4S_FER_2"/>
    <property type="match status" value="1"/>
</dbReference>
<evidence type="ECO:0000256" key="1">
    <source>
        <dbReference type="ARBA" id="ARBA00022448"/>
    </source>
</evidence>
<keyword evidence="5" id="KW-0249">Electron transport</keyword>
<dbReference type="PROSITE" id="PS00198">
    <property type="entry name" value="4FE4S_FER_1"/>
    <property type="match status" value="1"/>
</dbReference>
<dbReference type="InterPro" id="IPR037171">
    <property type="entry name" value="NagB/RpiA_transferase-like"/>
</dbReference>
<evidence type="ECO:0000259" key="9">
    <source>
        <dbReference type="PROSITE" id="PS51379"/>
    </source>
</evidence>
<protein>
    <submittedName>
        <fullName evidence="10">Iron-sulfur cluster protein</fullName>
    </submittedName>
</protein>
<evidence type="ECO:0000256" key="7">
    <source>
        <dbReference type="ARBA" id="ARBA00023014"/>
    </source>
</evidence>
<evidence type="ECO:0000256" key="2">
    <source>
        <dbReference type="ARBA" id="ARBA00022485"/>
    </source>
</evidence>
<dbReference type="Pfam" id="PF13183">
    <property type="entry name" value="Fer4_8"/>
    <property type="match status" value="1"/>
</dbReference>
<dbReference type="SUPFAM" id="SSF100950">
    <property type="entry name" value="NagB/RpiA/CoA transferase-like"/>
    <property type="match status" value="2"/>
</dbReference>
<dbReference type="InterPro" id="IPR024569">
    <property type="entry name" value="LutB_C"/>
</dbReference>
<evidence type="ECO:0000256" key="8">
    <source>
        <dbReference type="SAM" id="MobiDB-lite"/>
    </source>
</evidence>
<dbReference type="InterPro" id="IPR017896">
    <property type="entry name" value="4Fe4S_Fe-S-bd"/>
</dbReference>
<evidence type="ECO:0000256" key="3">
    <source>
        <dbReference type="ARBA" id="ARBA00022723"/>
    </source>
</evidence>
<comment type="caution">
    <text evidence="10">The sequence shown here is derived from an EMBL/GenBank/DDBJ whole genome shotgun (WGS) entry which is preliminary data.</text>
</comment>
<keyword evidence="6" id="KW-0408">Iron</keyword>
<proteinExistence type="predicted"/>
<dbReference type="GO" id="GO:0046872">
    <property type="term" value="F:metal ion binding"/>
    <property type="evidence" value="ECO:0007669"/>
    <property type="project" value="UniProtKB-KW"/>
</dbReference>
<keyword evidence="2" id="KW-0004">4Fe-4S</keyword>
<dbReference type="Pfam" id="PF11870">
    <property type="entry name" value="LutB_C"/>
    <property type="match status" value="1"/>
</dbReference>
<name>A0A2S6GUN5_9PSEU</name>
<dbReference type="GO" id="GO:0051539">
    <property type="term" value="F:4 iron, 4 sulfur cluster binding"/>
    <property type="evidence" value="ECO:0007669"/>
    <property type="project" value="UniProtKB-KW"/>
</dbReference>
<evidence type="ECO:0000313" key="11">
    <source>
        <dbReference type="Proteomes" id="UP000239203"/>
    </source>
</evidence>